<keyword evidence="3" id="KW-0539">Nucleus</keyword>
<dbReference type="SMART" id="SM01114">
    <property type="entry name" value="CXC"/>
    <property type="match status" value="2"/>
</dbReference>
<organism evidence="6">
    <name type="scientific">Solanum chilense</name>
    <name type="common">Tomato</name>
    <name type="synonym">Lycopersicon chilense</name>
    <dbReference type="NCBI Taxonomy" id="4083"/>
    <lineage>
        <taxon>Eukaryota</taxon>
        <taxon>Viridiplantae</taxon>
        <taxon>Streptophyta</taxon>
        <taxon>Embryophyta</taxon>
        <taxon>Tracheophyta</taxon>
        <taxon>Spermatophyta</taxon>
        <taxon>Magnoliopsida</taxon>
        <taxon>eudicotyledons</taxon>
        <taxon>Gunneridae</taxon>
        <taxon>Pentapetalae</taxon>
        <taxon>asterids</taxon>
        <taxon>lamiids</taxon>
        <taxon>Solanales</taxon>
        <taxon>Solanaceae</taxon>
        <taxon>Solanoideae</taxon>
        <taxon>Solaneae</taxon>
        <taxon>Solanum</taxon>
        <taxon>Solanum subgen. Lycopersicon</taxon>
    </lineage>
</organism>
<evidence type="ECO:0000256" key="4">
    <source>
        <dbReference type="SAM" id="MobiDB-lite"/>
    </source>
</evidence>
<accession>A0A6N2APX7</accession>
<evidence type="ECO:0000313" key="6">
    <source>
        <dbReference type="EMBL" id="TMW83789.1"/>
    </source>
</evidence>
<feature type="region of interest" description="Disordered" evidence="4">
    <location>
        <begin position="1"/>
        <end position="52"/>
    </location>
</feature>
<dbReference type="InterPro" id="IPR005172">
    <property type="entry name" value="CRC"/>
</dbReference>
<dbReference type="PANTHER" id="PTHR46159:SF12">
    <property type="entry name" value="PROTEIN TESMIN_TSO1-LIKE CXC 3-RELATED"/>
    <property type="match status" value="1"/>
</dbReference>
<dbReference type="PROSITE" id="PS51634">
    <property type="entry name" value="CRC"/>
    <property type="match status" value="1"/>
</dbReference>
<gene>
    <name evidence="6" type="ORF">EJD97_000717</name>
</gene>
<dbReference type="GO" id="GO:0003700">
    <property type="term" value="F:DNA-binding transcription factor activity"/>
    <property type="evidence" value="ECO:0007669"/>
    <property type="project" value="InterPro"/>
</dbReference>
<comment type="subcellular location">
    <subcellularLocation>
        <location evidence="1">Nucleus</location>
    </subcellularLocation>
</comment>
<protein>
    <recommendedName>
        <fullName evidence="5">CRC domain-containing protein</fullName>
    </recommendedName>
</protein>
<dbReference type="Pfam" id="PF03638">
    <property type="entry name" value="TCR"/>
    <property type="match status" value="2"/>
</dbReference>
<dbReference type="GO" id="GO:0005634">
    <property type="term" value="C:nucleus"/>
    <property type="evidence" value="ECO:0007669"/>
    <property type="project" value="UniProtKB-SubCell"/>
</dbReference>
<feature type="compositionally biased region" description="Basic and acidic residues" evidence="4">
    <location>
        <begin position="24"/>
        <end position="37"/>
    </location>
</feature>
<comment type="similarity">
    <text evidence="2">Belongs to the lin-54 family.</text>
</comment>
<comment type="caution">
    <text evidence="6">The sequence shown here is derived from an EMBL/GenBank/DDBJ whole genome shotgun (WGS) entry which is preliminary data.</text>
</comment>
<name>A0A6N2APX7_SOLCI</name>
<feature type="compositionally biased region" description="Polar residues" evidence="4">
    <location>
        <begin position="778"/>
        <end position="793"/>
    </location>
</feature>
<dbReference type="AlphaFoldDB" id="A0A6N2APX7"/>
<feature type="compositionally biased region" description="Polar residues" evidence="4">
    <location>
        <begin position="821"/>
        <end position="832"/>
    </location>
</feature>
<feature type="domain" description="CRC" evidence="5">
    <location>
        <begin position="527"/>
        <end position="652"/>
    </location>
</feature>
<dbReference type="InterPro" id="IPR033467">
    <property type="entry name" value="Tesmin/TSO1-like_CXC"/>
</dbReference>
<dbReference type="InterPro" id="IPR044522">
    <property type="entry name" value="TSO1-like"/>
</dbReference>
<evidence type="ECO:0000256" key="1">
    <source>
        <dbReference type="ARBA" id="ARBA00004123"/>
    </source>
</evidence>
<feature type="region of interest" description="Disordered" evidence="4">
    <location>
        <begin position="130"/>
        <end position="170"/>
    </location>
</feature>
<dbReference type="PANTHER" id="PTHR46159">
    <property type="entry name" value="PROTEIN TESMIN/TSO1-LIKE CXC 2"/>
    <property type="match status" value="1"/>
</dbReference>
<feature type="compositionally biased region" description="Basic and acidic residues" evidence="4">
    <location>
        <begin position="1"/>
        <end position="13"/>
    </location>
</feature>
<sequence length="832" mass="89843">MSKKEGENEKVSLESENVELEVEVEGRKSEVSVKEEEGGGGGGGGGGGVVVVMDTPERNKSQIATPISKFEESPFSNFLNNLSPIKPVKAAHFPQTLNTLSFGSIPSVFTSPHVSSARESRFLRRHLLSDPSKPEFASDNSAKVDNDEGMPDAVNSSNEPKESLGSQNSVVEASNECSKLAVERTLNYECNDSPSTLPTGSFRGKSLSEFAGSSVTYVPLVQGMSGKGLLRCDVNTEGKNELDPNKEAPGCDWENLICDATDLLIFDSPGDPEAFTKAAGPNLRHFGFASNEMQNMQVFGQASTSECGVDGSETEKPSTQPADETQVNEYAENQKMKPNSSLTNDGIGVGQSERTDNEMVSTLYRGMRRRCLVFEMVGSRRKHVDEGSGSSAVQDTDGNLACNEKQLVPYKAVSESSRCILPGIGLHLNALAASSKDGKVVKHETNASGKQLLITPGSAVSLHPLVAGQESMSKSLPETSKEIVPFENSVPLMEDASLAPGYVNNEELSQTSPKKKRRRLEPGEGEACKRCNCKKSKCLKLYCECFAAGVYCVEPCACQDCFNKPIHEDTVLATRKQIESRNPLAFAPKVIRNADTISETGDDSSKTPASARHKRGCNCKKSGCLKKYCECYQGGVGCSINCRCEGCKNAFGRKDGSVFIGTDGDAEEEETDAYEKSTVDRASHKNLLHSDVELNPDSTVPATPLAFRRPPMQLPFSLKNKPPRSSFLSIGSSSGIFAGQGVGRPDFFQPQPQPQPQPKFEKPFESVKEDEMPEILQQGGTSSPISGIKTASPNRKRVSPPHCDFANSPSRRSSRKLILQSIPSFPSLTPNP</sequence>
<feature type="compositionally biased region" description="Gly residues" evidence="4">
    <location>
        <begin position="39"/>
        <end position="49"/>
    </location>
</feature>
<feature type="compositionally biased region" description="Basic and acidic residues" evidence="4">
    <location>
        <begin position="759"/>
        <end position="770"/>
    </location>
</feature>
<feature type="region of interest" description="Disordered" evidence="4">
    <location>
        <begin position="305"/>
        <end position="324"/>
    </location>
</feature>
<evidence type="ECO:0000256" key="3">
    <source>
        <dbReference type="ARBA" id="ARBA00023242"/>
    </source>
</evidence>
<proteinExistence type="inferred from homology"/>
<feature type="compositionally biased region" description="Polar residues" evidence="4">
    <location>
        <begin position="154"/>
        <end position="170"/>
    </location>
</feature>
<dbReference type="EMBL" id="RXGB01010621">
    <property type="protein sequence ID" value="TMW83789.1"/>
    <property type="molecule type" value="Genomic_DNA"/>
</dbReference>
<feature type="region of interest" description="Disordered" evidence="4">
    <location>
        <begin position="739"/>
        <end position="832"/>
    </location>
</feature>
<reference evidence="6" key="1">
    <citation type="submission" date="2019-05" db="EMBL/GenBank/DDBJ databases">
        <title>The de novo reference genome and transcriptome assemblies of the wild tomato species Solanum chilense.</title>
        <authorList>
            <person name="Stam R."/>
            <person name="Nosenko T."/>
            <person name="Hoerger A.C."/>
            <person name="Stephan W."/>
            <person name="Seidel M.A."/>
            <person name="Kuhn J.M.M."/>
            <person name="Haberer G."/>
            <person name="Tellier A."/>
        </authorList>
    </citation>
    <scope>NUCLEOTIDE SEQUENCE</scope>
    <source>
        <tissue evidence="6">Mature leaves</tissue>
    </source>
</reference>
<evidence type="ECO:0000259" key="5">
    <source>
        <dbReference type="PROSITE" id="PS51634"/>
    </source>
</evidence>
<evidence type="ECO:0000256" key="2">
    <source>
        <dbReference type="ARBA" id="ARBA00007267"/>
    </source>
</evidence>